<comment type="caution">
    <text evidence="6">The sequence shown here is derived from an EMBL/GenBank/DDBJ whole genome shotgun (WGS) entry which is preliminary data.</text>
</comment>
<evidence type="ECO:0000256" key="2">
    <source>
        <dbReference type="ARBA" id="ARBA00023125"/>
    </source>
</evidence>
<protein>
    <recommendedName>
        <fullName evidence="7">HTH iclR-type domain-containing protein</fullName>
    </recommendedName>
</protein>
<feature type="domain" description="IclR-ED" evidence="5">
    <location>
        <begin position="70"/>
        <end position="254"/>
    </location>
</feature>
<dbReference type="PROSITE" id="PS51078">
    <property type="entry name" value="ICLR_ED"/>
    <property type="match status" value="1"/>
</dbReference>
<dbReference type="GO" id="GO:0045892">
    <property type="term" value="P:negative regulation of DNA-templated transcription"/>
    <property type="evidence" value="ECO:0007669"/>
    <property type="project" value="TreeGrafter"/>
</dbReference>
<reference evidence="6" key="1">
    <citation type="journal article" date="2015" name="Nature">
        <title>Complex archaea that bridge the gap between prokaryotes and eukaryotes.</title>
        <authorList>
            <person name="Spang A."/>
            <person name="Saw J.H."/>
            <person name="Jorgensen S.L."/>
            <person name="Zaremba-Niedzwiedzka K."/>
            <person name="Martijn J."/>
            <person name="Lind A.E."/>
            <person name="van Eijk R."/>
            <person name="Schleper C."/>
            <person name="Guy L."/>
            <person name="Ettema T.J."/>
        </authorList>
    </citation>
    <scope>NUCLEOTIDE SEQUENCE</scope>
</reference>
<evidence type="ECO:0000256" key="1">
    <source>
        <dbReference type="ARBA" id="ARBA00023015"/>
    </source>
</evidence>
<feature type="domain" description="HTH iclR-type" evidence="4">
    <location>
        <begin position="9"/>
        <end position="69"/>
    </location>
</feature>
<keyword evidence="2" id="KW-0238">DNA-binding</keyword>
<dbReference type="PANTHER" id="PTHR30136">
    <property type="entry name" value="HELIX-TURN-HELIX TRANSCRIPTIONAL REGULATOR, ICLR FAMILY"/>
    <property type="match status" value="1"/>
</dbReference>
<gene>
    <name evidence="6" type="ORF">LCGC14_0479050</name>
</gene>
<dbReference type="Gene3D" id="1.10.10.10">
    <property type="entry name" value="Winged helix-like DNA-binding domain superfamily/Winged helix DNA-binding domain"/>
    <property type="match status" value="1"/>
</dbReference>
<accession>A0A0F9S9U5</accession>
<dbReference type="InterPro" id="IPR036390">
    <property type="entry name" value="WH_DNA-bd_sf"/>
</dbReference>
<dbReference type="Pfam" id="PF09339">
    <property type="entry name" value="HTH_IclR"/>
    <property type="match status" value="1"/>
</dbReference>
<dbReference type="PANTHER" id="PTHR30136:SF34">
    <property type="entry name" value="TRANSCRIPTIONAL REGULATOR"/>
    <property type="match status" value="1"/>
</dbReference>
<dbReference type="InterPro" id="IPR050707">
    <property type="entry name" value="HTH_MetabolicPath_Reg"/>
</dbReference>
<dbReference type="InterPro" id="IPR036388">
    <property type="entry name" value="WH-like_DNA-bd_sf"/>
</dbReference>
<dbReference type="GO" id="GO:0003677">
    <property type="term" value="F:DNA binding"/>
    <property type="evidence" value="ECO:0007669"/>
    <property type="project" value="UniProtKB-KW"/>
</dbReference>
<dbReference type="SUPFAM" id="SSF55781">
    <property type="entry name" value="GAF domain-like"/>
    <property type="match status" value="1"/>
</dbReference>
<keyword evidence="3" id="KW-0804">Transcription</keyword>
<keyword evidence="1" id="KW-0805">Transcription regulation</keyword>
<proteinExistence type="predicted"/>
<organism evidence="6">
    <name type="scientific">marine sediment metagenome</name>
    <dbReference type="NCBI Taxonomy" id="412755"/>
    <lineage>
        <taxon>unclassified sequences</taxon>
        <taxon>metagenomes</taxon>
        <taxon>ecological metagenomes</taxon>
    </lineage>
</organism>
<evidence type="ECO:0000256" key="3">
    <source>
        <dbReference type="ARBA" id="ARBA00023163"/>
    </source>
</evidence>
<dbReference type="EMBL" id="LAZR01000518">
    <property type="protein sequence ID" value="KKN65680.1"/>
    <property type="molecule type" value="Genomic_DNA"/>
</dbReference>
<dbReference type="Gene3D" id="3.30.450.40">
    <property type="match status" value="1"/>
</dbReference>
<evidence type="ECO:0000259" key="5">
    <source>
        <dbReference type="PROSITE" id="PS51078"/>
    </source>
</evidence>
<dbReference type="InterPro" id="IPR005471">
    <property type="entry name" value="Tscrpt_reg_IclR_N"/>
</dbReference>
<dbReference type="SUPFAM" id="SSF46785">
    <property type="entry name" value="Winged helix' DNA-binding domain"/>
    <property type="match status" value="1"/>
</dbReference>
<name>A0A0F9S9U5_9ZZZZ</name>
<dbReference type="GO" id="GO:0003700">
    <property type="term" value="F:DNA-binding transcription factor activity"/>
    <property type="evidence" value="ECO:0007669"/>
    <property type="project" value="TreeGrafter"/>
</dbReference>
<dbReference type="Pfam" id="PF01614">
    <property type="entry name" value="IclR_C"/>
    <property type="match status" value="1"/>
</dbReference>
<dbReference type="PROSITE" id="PS51077">
    <property type="entry name" value="HTH_ICLR"/>
    <property type="match status" value="1"/>
</dbReference>
<evidence type="ECO:0000259" key="4">
    <source>
        <dbReference type="PROSITE" id="PS51077"/>
    </source>
</evidence>
<dbReference type="InterPro" id="IPR014757">
    <property type="entry name" value="Tscrpt_reg_IclR_C"/>
</dbReference>
<evidence type="ECO:0008006" key="7">
    <source>
        <dbReference type="Google" id="ProtNLM"/>
    </source>
</evidence>
<dbReference type="AlphaFoldDB" id="A0A0F9S9U5"/>
<evidence type="ECO:0000313" key="6">
    <source>
        <dbReference type="EMBL" id="KKN65680.1"/>
    </source>
</evidence>
<sequence>MEEKKGEFVEGLARGLKVLECFDKVHAVLTLSEVSRRAELNPAAARRSLNTLERLGYVRRIERKFVLSARVLTLGSVYLRSANSEELLLPELKRLVGLFGDSASVATLDRLEVLYIASYSEQRAKRMMATAGTTFPAYATSLGKVMLSSMEVDELEVYFNEVNFHKLTDKTLIDPKVITDQLIKCRELGYATSVDELDYGITSLAVPVKNSNRQTVAAINCSAYSGRVTAESLVKERLEELRVTASRVESILASHPALMHSLYMPSKTSP</sequence>
<dbReference type="SMART" id="SM00346">
    <property type="entry name" value="HTH_ICLR"/>
    <property type="match status" value="1"/>
</dbReference>
<dbReference type="InterPro" id="IPR029016">
    <property type="entry name" value="GAF-like_dom_sf"/>
</dbReference>